<dbReference type="STRING" id="88036.D8ST96"/>
<dbReference type="GO" id="GO:0016491">
    <property type="term" value="F:oxidoreductase activity"/>
    <property type="evidence" value="ECO:0000318"/>
    <property type="project" value="GO_Central"/>
</dbReference>
<keyword evidence="4" id="KW-0560">Oxidoreductase</keyword>
<dbReference type="InParanoid" id="D8ST96"/>
<dbReference type="InterPro" id="IPR036188">
    <property type="entry name" value="FAD/NAD-bd_sf"/>
</dbReference>
<organism evidence="10">
    <name type="scientific">Selaginella moellendorffii</name>
    <name type="common">Spikemoss</name>
    <dbReference type="NCBI Taxonomy" id="88036"/>
    <lineage>
        <taxon>Eukaryota</taxon>
        <taxon>Viridiplantae</taxon>
        <taxon>Streptophyta</taxon>
        <taxon>Embryophyta</taxon>
        <taxon>Tracheophyta</taxon>
        <taxon>Lycopodiopsida</taxon>
        <taxon>Selaginellales</taxon>
        <taxon>Selaginellaceae</taxon>
        <taxon>Selaginella</taxon>
    </lineage>
</organism>
<evidence type="ECO:0000256" key="4">
    <source>
        <dbReference type="ARBA" id="ARBA00023002"/>
    </source>
</evidence>
<dbReference type="KEGG" id="smo:SELMODRAFT_446650"/>
<dbReference type="eggNOG" id="KOG0029">
    <property type="taxonomic scope" value="Eukaryota"/>
</dbReference>
<dbReference type="AlphaFoldDB" id="D8ST96"/>
<keyword evidence="7" id="KW-0732">Signal</keyword>
<dbReference type="GO" id="GO:0006598">
    <property type="term" value="P:polyamine catabolic process"/>
    <property type="evidence" value="ECO:0000318"/>
    <property type="project" value="GO_Central"/>
</dbReference>
<dbReference type="PRINTS" id="PR00757">
    <property type="entry name" value="AMINEOXDASEF"/>
</dbReference>
<protein>
    <recommendedName>
        <fullName evidence="8">Amine oxidase domain-containing protein</fullName>
    </recommendedName>
</protein>
<reference evidence="9 10" key="1">
    <citation type="journal article" date="2011" name="Science">
        <title>The Selaginella genome identifies genetic changes associated with the evolution of vascular plants.</title>
        <authorList>
            <person name="Banks J.A."/>
            <person name="Nishiyama T."/>
            <person name="Hasebe M."/>
            <person name="Bowman J.L."/>
            <person name="Gribskov M."/>
            <person name="dePamphilis C."/>
            <person name="Albert V.A."/>
            <person name="Aono N."/>
            <person name="Aoyama T."/>
            <person name="Ambrose B.A."/>
            <person name="Ashton N.W."/>
            <person name="Axtell M.J."/>
            <person name="Barker E."/>
            <person name="Barker M.S."/>
            <person name="Bennetzen J.L."/>
            <person name="Bonawitz N.D."/>
            <person name="Chapple C."/>
            <person name="Cheng C."/>
            <person name="Correa L.G."/>
            <person name="Dacre M."/>
            <person name="DeBarry J."/>
            <person name="Dreyer I."/>
            <person name="Elias M."/>
            <person name="Engstrom E.M."/>
            <person name="Estelle M."/>
            <person name="Feng L."/>
            <person name="Finet C."/>
            <person name="Floyd S.K."/>
            <person name="Frommer W.B."/>
            <person name="Fujita T."/>
            <person name="Gramzow L."/>
            <person name="Gutensohn M."/>
            <person name="Harholt J."/>
            <person name="Hattori M."/>
            <person name="Heyl A."/>
            <person name="Hirai T."/>
            <person name="Hiwatashi Y."/>
            <person name="Ishikawa M."/>
            <person name="Iwata M."/>
            <person name="Karol K.G."/>
            <person name="Koehler B."/>
            <person name="Kolukisaoglu U."/>
            <person name="Kubo M."/>
            <person name="Kurata T."/>
            <person name="Lalonde S."/>
            <person name="Li K."/>
            <person name="Li Y."/>
            <person name="Litt A."/>
            <person name="Lyons E."/>
            <person name="Manning G."/>
            <person name="Maruyama T."/>
            <person name="Michael T.P."/>
            <person name="Mikami K."/>
            <person name="Miyazaki S."/>
            <person name="Morinaga S."/>
            <person name="Murata T."/>
            <person name="Mueller-Roeber B."/>
            <person name="Nelson D.R."/>
            <person name="Obara M."/>
            <person name="Oguri Y."/>
            <person name="Olmstead R.G."/>
            <person name="Onodera N."/>
            <person name="Petersen B.L."/>
            <person name="Pils B."/>
            <person name="Prigge M."/>
            <person name="Rensing S.A."/>
            <person name="Riano-Pachon D.M."/>
            <person name="Roberts A.W."/>
            <person name="Sato Y."/>
            <person name="Scheller H.V."/>
            <person name="Schulz B."/>
            <person name="Schulz C."/>
            <person name="Shakirov E.V."/>
            <person name="Shibagaki N."/>
            <person name="Shinohara N."/>
            <person name="Shippen D.E."/>
            <person name="Soerensen I."/>
            <person name="Sotooka R."/>
            <person name="Sugimoto N."/>
            <person name="Sugita M."/>
            <person name="Sumikawa N."/>
            <person name="Tanurdzic M."/>
            <person name="Theissen G."/>
            <person name="Ulvskov P."/>
            <person name="Wakazuki S."/>
            <person name="Weng J.K."/>
            <person name="Willats W.W."/>
            <person name="Wipf D."/>
            <person name="Wolf P.G."/>
            <person name="Yang L."/>
            <person name="Zimmer A.D."/>
            <person name="Zhu Q."/>
            <person name="Mitros T."/>
            <person name="Hellsten U."/>
            <person name="Loque D."/>
            <person name="Otillar R."/>
            <person name="Salamov A."/>
            <person name="Schmutz J."/>
            <person name="Shapiro H."/>
            <person name="Lindquist E."/>
            <person name="Lucas S."/>
            <person name="Rokhsar D."/>
            <person name="Grigoriev I.V."/>
        </authorList>
    </citation>
    <scope>NUCLEOTIDE SEQUENCE [LARGE SCALE GENOMIC DNA]</scope>
</reference>
<name>D8ST96_SELML</name>
<dbReference type="HOGENOM" id="CLU_004498_6_1_1"/>
<dbReference type="Proteomes" id="UP000001514">
    <property type="component" value="Unassembled WGS sequence"/>
</dbReference>
<dbReference type="OrthoDB" id="5046242at2759"/>
<dbReference type="EMBL" id="GL377639">
    <property type="protein sequence ID" value="EFJ12450.1"/>
    <property type="molecule type" value="Genomic_DNA"/>
</dbReference>
<feature type="binding site" evidence="5">
    <location>
        <position position="272"/>
    </location>
    <ligand>
        <name>FAD</name>
        <dbReference type="ChEBI" id="CHEBI:57692"/>
    </ligand>
</feature>
<feature type="signal peptide" evidence="7">
    <location>
        <begin position="1"/>
        <end position="31"/>
    </location>
</feature>
<comment type="cofactor">
    <cofactor evidence="1">
        <name>FAD</name>
        <dbReference type="ChEBI" id="CHEBI:57692"/>
    </cofactor>
</comment>
<dbReference type="SUPFAM" id="SSF54373">
    <property type="entry name" value="FAD-linked reductases, C-terminal domain"/>
    <property type="match status" value="1"/>
</dbReference>
<feature type="binding site" evidence="5">
    <location>
        <begin position="77"/>
        <end position="78"/>
    </location>
    <ligand>
        <name>FAD</name>
        <dbReference type="ChEBI" id="CHEBI:57692"/>
    </ligand>
</feature>
<evidence type="ECO:0000256" key="7">
    <source>
        <dbReference type="SAM" id="SignalP"/>
    </source>
</evidence>
<dbReference type="GO" id="GO:0046592">
    <property type="term" value="F:polyamine oxidase activity"/>
    <property type="evidence" value="ECO:0007669"/>
    <property type="project" value="UniProtKB-ARBA"/>
</dbReference>
<evidence type="ECO:0000256" key="3">
    <source>
        <dbReference type="ARBA" id="ARBA00005995"/>
    </source>
</evidence>
<dbReference type="InterPro" id="IPR002937">
    <property type="entry name" value="Amino_oxidase"/>
</dbReference>
<gene>
    <name evidence="9" type="ORF">SELMODRAFT_446650</name>
</gene>
<dbReference type="InterPro" id="IPR001613">
    <property type="entry name" value="Flavin_amine_oxidase"/>
</dbReference>
<dbReference type="Gene3D" id="3.50.50.60">
    <property type="entry name" value="FAD/NAD(P)-binding domain"/>
    <property type="match status" value="1"/>
</dbReference>
<feature type="region of interest" description="Disordered" evidence="6">
    <location>
        <begin position="503"/>
        <end position="524"/>
    </location>
</feature>
<comment type="similarity">
    <text evidence="3">Belongs to the flavin monoamine oxidase family.</text>
</comment>
<feature type="compositionally biased region" description="Basic residues" evidence="6">
    <location>
        <begin position="508"/>
        <end position="517"/>
    </location>
</feature>
<dbReference type="PANTHER" id="PTHR10742:SF313">
    <property type="entry name" value="AMINE OXIDASE"/>
    <property type="match status" value="1"/>
</dbReference>
<evidence type="ECO:0000256" key="5">
    <source>
        <dbReference type="PIRSR" id="PIRSR601613-1"/>
    </source>
</evidence>
<evidence type="ECO:0000256" key="6">
    <source>
        <dbReference type="SAM" id="MobiDB-lite"/>
    </source>
</evidence>
<dbReference type="Gramene" id="EFJ12450">
    <property type="protein sequence ID" value="EFJ12450"/>
    <property type="gene ID" value="SELMODRAFT_446650"/>
</dbReference>
<dbReference type="Pfam" id="PF01593">
    <property type="entry name" value="Amino_oxidase"/>
    <property type="match status" value="1"/>
</dbReference>
<evidence type="ECO:0000313" key="10">
    <source>
        <dbReference type="Proteomes" id="UP000001514"/>
    </source>
</evidence>
<feature type="domain" description="Amine oxidase" evidence="8">
    <location>
        <begin position="56"/>
        <end position="491"/>
    </location>
</feature>
<feature type="chain" id="PRO_5003123013" description="Amine oxidase domain-containing protein" evidence="7">
    <location>
        <begin position="32"/>
        <end position="542"/>
    </location>
</feature>
<evidence type="ECO:0000256" key="2">
    <source>
        <dbReference type="ARBA" id="ARBA00004723"/>
    </source>
</evidence>
<dbReference type="OMA" id="NDINIQP"/>
<accession>D8ST96</accession>
<dbReference type="PANTHER" id="PTHR10742">
    <property type="entry name" value="FLAVIN MONOAMINE OXIDASE"/>
    <property type="match status" value="1"/>
</dbReference>
<sequence length="542" mass="61558">MRSFSSFFFSSFVFFFFLALVALDRSRCVAAARKITAEDALDAKYSFDVIIVGAGMAGIMAANTLSEAGIDDFVILEATDRIGGRMREADFAGKRIELGANWVEGVNETTTNPIWELANKHKLRMFYSNFDNLSSNIYTQDGHFANKLGDIYMKKLDDSSEWIESLGIKKSQSNSADISVFTAQRIYGKVPSTPVEMVLDYYNYDYEFAEPPRVTSLKNTQPNPTFHNFGDSNFLVADQRGYSYLVQKLAEEFLDSKDGVITDPRLKLNTVVNNIRYSKNGVKVGTEGGKSYKAKYVIVTVSLGVLQSGLIKFIPPFPDWKIEALSEFDMAVYTKIFLKFPYKFWPSNGPLTEFMLYADEHRGYYPVWQHLENEYPGANVMFVTVTDDESRRIEQQPPNETIEEVHEVLKNMFGPSVPKPIDILVPKWFSNRFFGGSFSNWPIGVESYEFERIQAPLKGALYFSGEHTHEHYNGYVHGAYYSGIDAANRLLACKKEGKCIDEVPQAPPHRRGSKKRRNVDEAEMEAIKERDAARQAWKKSAM</sequence>
<dbReference type="InterPro" id="IPR050281">
    <property type="entry name" value="Flavin_monoamine_oxidase"/>
</dbReference>
<evidence type="ECO:0000313" key="9">
    <source>
        <dbReference type="EMBL" id="EFJ12450.1"/>
    </source>
</evidence>
<evidence type="ECO:0000259" key="8">
    <source>
        <dbReference type="Pfam" id="PF01593"/>
    </source>
</evidence>
<dbReference type="SUPFAM" id="SSF51905">
    <property type="entry name" value="FAD/NAD(P)-binding domain"/>
    <property type="match status" value="1"/>
</dbReference>
<dbReference type="Gene3D" id="3.90.660.10">
    <property type="match status" value="1"/>
</dbReference>
<evidence type="ECO:0000256" key="1">
    <source>
        <dbReference type="ARBA" id="ARBA00001974"/>
    </source>
</evidence>
<proteinExistence type="inferred from homology"/>
<keyword evidence="10" id="KW-1185">Reference proteome</keyword>
<comment type="pathway">
    <text evidence="2">Amine and polyamine degradation; spermine degradation.</text>
</comment>